<evidence type="ECO:0000256" key="6">
    <source>
        <dbReference type="SAM" id="Phobius"/>
    </source>
</evidence>
<dbReference type="PANTHER" id="PTHR30250">
    <property type="entry name" value="PST FAMILY PREDICTED COLANIC ACID TRANSPORTER"/>
    <property type="match status" value="1"/>
</dbReference>
<evidence type="ECO:0000256" key="4">
    <source>
        <dbReference type="ARBA" id="ARBA00022989"/>
    </source>
</evidence>
<keyword evidence="3 6" id="KW-0812">Transmembrane</keyword>
<sequence>MISRDIIYYGLIKGITVLYWLIIIKLSSIYLDPESFGNFSIAFSISTYIAIVLSGWQSSAALRFYHEVDSKLIYYNVLLKTLFKPFLLFLSIGVLASLLSYFYMSDDFFWIVIAIIPLSILYGLFLLIVPIVRIKRDLKFYLRLLLIQSVTLIGTVIPLLRIFGWVGVILAFVVSYFVVLLYFVIIKINQFHSIWYVKTNTKLVSQMMSYGWPVVLIGAFSQLLSSIDQIVLKYNGYNNEVGIYAANYNIAEKSVFAFLAIFVSAFTPILYKNINSKNFDLLLQIRKGVSQFLLFALPIVVLLAIFSRTISAVFLDKKYVEGHWIIPIIAFSGIFVGIASFYSEVLTVAKKTKLLAALYGVAMMVNIVLNIIFIPRFGILAAVSATFSAYFVLLVLVCVFASRNNNVNLST</sequence>
<feature type="transmembrane region" description="Helical" evidence="6">
    <location>
        <begin position="292"/>
        <end position="310"/>
    </location>
</feature>
<dbReference type="InterPro" id="IPR002797">
    <property type="entry name" value="Polysacc_synth"/>
</dbReference>
<evidence type="ECO:0000256" key="5">
    <source>
        <dbReference type="ARBA" id="ARBA00023136"/>
    </source>
</evidence>
<dbReference type="PANTHER" id="PTHR30250:SF11">
    <property type="entry name" value="O-ANTIGEN TRANSPORTER-RELATED"/>
    <property type="match status" value="1"/>
</dbReference>
<evidence type="ECO:0000313" key="7">
    <source>
        <dbReference type="EMBL" id="PWA09910.1"/>
    </source>
</evidence>
<feature type="transmembrane region" description="Helical" evidence="6">
    <location>
        <begin position="354"/>
        <end position="373"/>
    </location>
</feature>
<feature type="transmembrane region" description="Helical" evidence="6">
    <location>
        <begin position="254"/>
        <end position="271"/>
    </location>
</feature>
<keyword evidence="4 6" id="KW-1133">Transmembrane helix</keyword>
<evidence type="ECO:0000313" key="8">
    <source>
        <dbReference type="Proteomes" id="UP000245618"/>
    </source>
</evidence>
<keyword evidence="5 6" id="KW-0472">Membrane</keyword>
<dbReference type="InterPro" id="IPR050833">
    <property type="entry name" value="Poly_Biosynth_Transport"/>
</dbReference>
<keyword evidence="8" id="KW-1185">Reference proteome</keyword>
<keyword evidence="2" id="KW-1003">Cell membrane</keyword>
<evidence type="ECO:0000256" key="3">
    <source>
        <dbReference type="ARBA" id="ARBA00022692"/>
    </source>
</evidence>
<dbReference type="EMBL" id="QCZH01000005">
    <property type="protein sequence ID" value="PWA09910.1"/>
    <property type="molecule type" value="Genomic_DNA"/>
</dbReference>
<feature type="transmembrane region" description="Helical" evidence="6">
    <location>
        <begin position="165"/>
        <end position="186"/>
    </location>
</feature>
<accession>A0A2U1JXH2</accession>
<dbReference type="AlphaFoldDB" id="A0A2U1JXH2"/>
<reference evidence="7 8" key="1">
    <citation type="submission" date="2018-04" db="EMBL/GenBank/DDBJ databases">
        <title>Flavobacterium sp. nov., isolated from glacier ice.</title>
        <authorList>
            <person name="Liu Q."/>
            <person name="Xin Y.-H."/>
        </authorList>
    </citation>
    <scope>NUCLEOTIDE SEQUENCE [LARGE SCALE GENOMIC DNA]</scope>
    <source>
        <strain evidence="7 8">LB2P30</strain>
    </source>
</reference>
<evidence type="ECO:0000256" key="2">
    <source>
        <dbReference type="ARBA" id="ARBA00022475"/>
    </source>
</evidence>
<feature type="transmembrane region" description="Helical" evidence="6">
    <location>
        <begin position="140"/>
        <end position="159"/>
    </location>
</feature>
<name>A0A2U1JXH2_9FLAO</name>
<protein>
    <submittedName>
        <fullName evidence="7">Uncharacterized protein</fullName>
    </submittedName>
</protein>
<feature type="transmembrane region" description="Helical" evidence="6">
    <location>
        <begin position="77"/>
        <end position="102"/>
    </location>
</feature>
<organism evidence="7 8">
    <name type="scientific">Flavobacterium laiguense</name>
    <dbReference type="NCBI Taxonomy" id="2169409"/>
    <lineage>
        <taxon>Bacteria</taxon>
        <taxon>Pseudomonadati</taxon>
        <taxon>Bacteroidota</taxon>
        <taxon>Flavobacteriia</taxon>
        <taxon>Flavobacteriales</taxon>
        <taxon>Flavobacteriaceae</taxon>
        <taxon>Flavobacterium</taxon>
    </lineage>
</organism>
<proteinExistence type="predicted"/>
<comment type="subcellular location">
    <subcellularLocation>
        <location evidence="1">Cell membrane</location>
        <topology evidence="1">Multi-pass membrane protein</topology>
    </subcellularLocation>
</comment>
<evidence type="ECO:0000256" key="1">
    <source>
        <dbReference type="ARBA" id="ARBA00004651"/>
    </source>
</evidence>
<feature type="transmembrane region" description="Helical" evidence="6">
    <location>
        <begin position="207"/>
        <end position="227"/>
    </location>
</feature>
<feature type="transmembrane region" description="Helical" evidence="6">
    <location>
        <begin position="7"/>
        <end position="30"/>
    </location>
</feature>
<gene>
    <name evidence="7" type="ORF">DB891_06990</name>
</gene>
<dbReference type="Pfam" id="PF01943">
    <property type="entry name" value="Polysacc_synt"/>
    <property type="match status" value="1"/>
</dbReference>
<feature type="transmembrane region" description="Helical" evidence="6">
    <location>
        <begin position="108"/>
        <end position="128"/>
    </location>
</feature>
<dbReference type="Proteomes" id="UP000245618">
    <property type="component" value="Unassembled WGS sequence"/>
</dbReference>
<dbReference type="RefSeq" id="WP_116761945.1">
    <property type="nucleotide sequence ID" value="NZ_QCZH01000005.1"/>
</dbReference>
<feature type="transmembrane region" description="Helical" evidence="6">
    <location>
        <begin position="36"/>
        <end position="56"/>
    </location>
</feature>
<feature type="transmembrane region" description="Helical" evidence="6">
    <location>
        <begin position="322"/>
        <end position="342"/>
    </location>
</feature>
<dbReference type="OrthoDB" id="1495589at2"/>
<comment type="caution">
    <text evidence="7">The sequence shown here is derived from an EMBL/GenBank/DDBJ whole genome shotgun (WGS) entry which is preliminary data.</text>
</comment>
<feature type="transmembrane region" description="Helical" evidence="6">
    <location>
        <begin position="379"/>
        <end position="401"/>
    </location>
</feature>
<dbReference type="GO" id="GO:0005886">
    <property type="term" value="C:plasma membrane"/>
    <property type="evidence" value="ECO:0007669"/>
    <property type="project" value="UniProtKB-SubCell"/>
</dbReference>